<dbReference type="EMBL" id="FLUN01000001">
    <property type="protein sequence ID" value="SBW07884.1"/>
    <property type="molecule type" value="Genomic_DNA"/>
</dbReference>
<sequence length="90" mass="10060">MQSGTSCGSLPLHPRQPIRSRESGGAALVRSGPADFITSYPFNTNHIEKFILCVGRLESFFWGFFGQYSIYVPMTDFNVPLCGISAYQQY</sequence>
<feature type="region of interest" description="Disordered" evidence="1">
    <location>
        <begin position="1"/>
        <end position="25"/>
    </location>
</feature>
<accession>A0A212K849</accession>
<protein>
    <submittedName>
        <fullName evidence="2">Uncharacterized protein</fullName>
    </submittedName>
</protein>
<evidence type="ECO:0000256" key="1">
    <source>
        <dbReference type="SAM" id="MobiDB-lite"/>
    </source>
</evidence>
<evidence type="ECO:0000313" key="2">
    <source>
        <dbReference type="EMBL" id="SBW07884.1"/>
    </source>
</evidence>
<dbReference type="AlphaFoldDB" id="A0A212K849"/>
<name>A0A212K849_9FIRM</name>
<proteinExistence type="predicted"/>
<organism evidence="2">
    <name type="scientific">uncultured Eubacteriales bacterium</name>
    <dbReference type="NCBI Taxonomy" id="172733"/>
    <lineage>
        <taxon>Bacteria</taxon>
        <taxon>Bacillati</taxon>
        <taxon>Bacillota</taxon>
        <taxon>Clostridia</taxon>
        <taxon>Eubacteriales</taxon>
        <taxon>environmental samples</taxon>
    </lineage>
</organism>
<gene>
    <name evidence="2" type="ORF">KL86CLO1_12359</name>
</gene>
<reference evidence="2" key="1">
    <citation type="submission" date="2016-04" db="EMBL/GenBank/DDBJ databases">
        <authorList>
            <person name="Evans L.H."/>
            <person name="Alamgir A."/>
            <person name="Owens N."/>
            <person name="Weber N.D."/>
            <person name="Virtaneva K."/>
            <person name="Barbian K."/>
            <person name="Babar A."/>
            <person name="Rosenke K."/>
        </authorList>
    </citation>
    <scope>NUCLEOTIDE SEQUENCE</scope>
    <source>
        <strain evidence="2">86</strain>
    </source>
</reference>